<keyword evidence="5" id="KW-1015">Disulfide bond</keyword>
<evidence type="ECO:0000256" key="2">
    <source>
        <dbReference type="ARBA" id="ARBA00022670"/>
    </source>
</evidence>
<keyword evidence="4" id="KW-0720">Serine protease</keyword>
<dbReference type="Proteomes" id="UP001153954">
    <property type="component" value="Unassembled WGS sequence"/>
</dbReference>
<dbReference type="GO" id="GO:0004252">
    <property type="term" value="F:serine-type endopeptidase activity"/>
    <property type="evidence" value="ECO:0007669"/>
    <property type="project" value="InterPro"/>
</dbReference>
<accession>A0AAU9UYD0</accession>
<dbReference type="InterPro" id="IPR033116">
    <property type="entry name" value="TRYPSIN_SER"/>
</dbReference>
<keyword evidence="2" id="KW-0645">Protease</keyword>
<name>A0AAU9UYD0_EUPED</name>
<dbReference type="InterPro" id="IPR009003">
    <property type="entry name" value="Peptidase_S1_PA"/>
</dbReference>
<proteinExistence type="inferred from homology"/>
<evidence type="ECO:0000256" key="6">
    <source>
        <dbReference type="SAM" id="SignalP"/>
    </source>
</evidence>
<evidence type="ECO:0000259" key="7">
    <source>
        <dbReference type="PROSITE" id="PS50240"/>
    </source>
</evidence>
<dbReference type="AlphaFoldDB" id="A0AAU9UYD0"/>
<keyword evidence="6" id="KW-0732">Signal</keyword>
<sequence>MKFSYLLFILNLTNCEAALRVIGGRDALKDEFPFAIRLERKDEKHIKDENIFSYKQHCTGAALTSEWILAAAHCYDKSLKYFARFNSYFPKEKGQISPIIDVYIHPQYVDYRMNAQNDIGLFRSKNILVSHYAKISAVDYKALIGHEVNILGFGSTNATEYEKPLQVLNGMINNCLPVEKSDRTITYTYTPVCVVRSCRVKATICGGDSGGPVVHLSGIVGVNSMSHDNCNEFTTSLEITPGTSASMIATVSHALDWISQIISTKTTH</sequence>
<evidence type="ECO:0000256" key="1">
    <source>
        <dbReference type="ARBA" id="ARBA00007664"/>
    </source>
</evidence>
<dbReference type="EMBL" id="CAKOGL010000027">
    <property type="protein sequence ID" value="CAH2104112.1"/>
    <property type="molecule type" value="Genomic_DNA"/>
</dbReference>
<feature type="domain" description="Peptidase S1" evidence="7">
    <location>
        <begin position="21"/>
        <end position="263"/>
    </location>
</feature>
<reference evidence="8" key="1">
    <citation type="submission" date="2022-03" db="EMBL/GenBank/DDBJ databases">
        <authorList>
            <person name="Tunstrom K."/>
        </authorList>
    </citation>
    <scope>NUCLEOTIDE SEQUENCE</scope>
</reference>
<dbReference type="Pfam" id="PF00089">
    <property type="entry name" value="Trypsin"/>
    <property type="match status" value="1"/>
</dbReference>
<dbReference type="PROSITE" id="PS00135">
    <property type="entry name" value="TRYPSIN_SER"/>
    <property type="match status" value="1"/>
</dbReference>
<comment type="caution">
    <text evidence="8">The sequence shown here is derived from an EMBL/GenBank/DDBJ whole genome shotgun (WGS) entry which is preliminary data.</text>
</comment>
<evidence type="ECO:0000313" key="8">
    <source>
        <dbReference type="EMBL" id="CAH2104112.1"/>
    </source>
</evidence>
<keyword evidence="3" id="KW-0378">Hydrolase</keyword>
<dbReference type="Gene3D" id="2.40.10.10">
    <property type="entry name" value="Trypsin-like serine proteases"/>
    <property type="match status" value="1"/>
</dbReference>
<dbReference type="SUPFAM" id="SSF50494">
    <property type="entry name" value="Trypsin-like serine proteases"/>
    <property type="match status" value="1"/>
</dbReference>
<feature type="chain" id="PRO_5043751169" description="Peptidase S1 domain-containing protein" evidence="6">
    <location>
        <begin position="18"/>
        <end position="268"/>
    </location>
</feature>
<protein>
    <recommendedName>
        <fullName evidence="7">Peptidase S1 domain-containing protein</fullName>
    </recommendedName>
</protein>
<dbReference type="PRINTS" id="PR00722">
    <property type="entry name" value="CHYMOTRYPSIN"/>
</dbReference>
<dbReference type="InterPro" id="IPR050430">
    <property type="entry name" value="Peptidase_S1"/>
</dbReference>
<dbReference type="PANTHER" id="PTHR24276">
    <property type="entry name" value="POLYSERASE-RELATED"/>
    <property type="match status" value="1"/>
</dbReference>
<dbReference type="PROSITE" id="PS50240">
    <property type="entry name" value="TRYPSIN_DOM"/>
    <property type="match status" value="1"/>
</dbReference>
<keyword evidence="9" id="KW-1185">Reference proteome</keyword>
<dbReference type="GO" id="GO:0006508">
    <property type="term" value="P:proteolysis"/>
    <property type="evidence" value="ECO:0007669"/>
    <property type="project" value="UniProtKB-KW"/>
</dbReference>
<comment type="similarity">
    <text evidence="1">Belongs to the peptidase S1 family.</text>
</comment>
<organism evidence="8 9">
    <name type="scientific">Euphydryas editha</name>
    <name type="common">Edith's checkerspot</name>
    <dbReference type="NCBI Taxonomy" id="104508"/>
    <lineage>
        <taxon>Eukaryota</taxon>
        <taxon>Metazoa</taxon>
        <taxon>Ecdysozoa</taxon>
        <taxon>Arthropoda</taxon>
        <taxon>Hexapoda</taxon>
        <taxon>Insecta</taxon>
        <taxon>Pterygota</taxon>
        <taxon>Neoptera</taxon>
        <taxon>Endopterygota</taxon>
        <taxon>Lepidoptera</taxon>
        <taxon>Glossata</taxon>
        <taxon>Ditrysia</taxon>
        <taxon>Papilionoidea</taxon>
        <taxon>Nymphalidae</taxon>
        <taxon>Nymphalinae</taxon>
        <taxon>Euphydryas</taxon>
    </lineage>
</organism>
<evidence type="ECO:0000256" key="5">
    <source>
        <dbReference type="ARBA" id="ARBA00023157"/>
    </source>
</evidence>
<evidence type="ECO:0000256" key="3">
    <source>
        <dbReference type="ARBA" id="ARBA00022801"/>
    </source>
</evidence>
<feature type="signal peptide" evidence="6">
    <location>
        <begin position="1"/>
        <end position="17"/>
    </location>
</feature>
<dbReference type="InterPro" id="IPR001314">
    <property type="entry name" value="Peptidase_S1A"/>
</dbReference>
<dbReference type="InterPro" id="IPR043504">
    <property type="entry name" value="Peptidase_S1_PA_chymotrypsin"/>
</dbReference>
<dbReference type="PANTHER" id="PTHR24276:SF98">
    <property type="entry name" value="FI18310P1-RELATED"/>
    <property type="match status" value="1"/>
</dbReference>
<dbReference type="SMART" id="SM00020">
    <property type="entry name" value="Tryp_SPc"/>
    <property type="match status" value="1"/>
</dbReference>
<gene>
    <name evidence="8" type="ORF">EEDITHA_LOCUS18539</name>
</gene>
<evidence type="ECO:0000313" key="9">
    <source>
        <dbReference type="Proteomes" id="UP001153954"/>
    </source>
</evidence>
<dbReference type="InterPro" id="IPR001254">
    <property type="entry name" value="Trypsin_dom"/>
</dbReference>
<evidence type="ECO:0000256" key="4">
    <source>
        <dbReference type="ARBA" id="ARBA00022825"/>
    </source>
</evidence>